<dbReference type="STRING" id="1187848.A1QO_04285"/>
<dbReference type="Proteomes" id="UP000094741">
    <property type="component" value="Unassembled WGS sequence"/>
</dbReference>
<reference evidence="1 2" key="1">
    <citation type="journal article" date="2012" name="Science">
        <title>Ecological populations of bacteria act as socially cohesive units of antibiotic production and resistance.</title>
        <authorList>
            <person name="Cordero O.X."/>
            <person name="Wildschutte H."/>
            <person name="Kirkup B."/>
            <person name="Proehl S."/>
            <person name="Ngo L."/>
            <person name="Hussain F."/>
            <person name="Le Roux F."/>
            <person name="Mincer T."/>
            <person name="Polz M.F."/>
        </authorList>
    </citation>
    <scope>NUCLEOTIDE SEQUENCE [LARGE SCALE GENOMIC DNA]</scope>
    <source>
        <strain evidence="1 2">ZF-129</strain>
    </source>
</reference>
<accession>A0A1E5BIS6</accession>
<dbReference type="RefSeq" id="WP_017041811.1">
    <property type="nucleotide sequence ID" value="NZ_AJYQ02000020.1"/>
</dbReference>
<sequence length="191" mass="21353">MLNLAEQMIVTESTVTKEQLAEDFASSAKTSIFRKTAAAPLKILLENNCIKGSTLNFGKGKYDCDSNAIREVTHCQDYDYTHCPINILGRTWDTVYAGYVMNTLRPRSRQVVWSQVAAATKGTAYIAVRSDKDRGIRGEPMDDGVVTIRNTFQIGYTEQKLLSEAAQFFEHVEIVKGKSGFRIVKCSHSPF</sequence>
<dbReference type="AlphaFoldDB" id="A0A1E5BIS6"/>
<gene>
    <name evidence="1" type="ORF">A1QO_04285</name>
</gene>
<proteinExistence type="predicted"/>
<protein>
    <submittedName>
        <fullName evidence="1">Uncharacterized protein</fullName>
    </submittedName>
</protein>
<evidence type="ECO:0000313" key="2">
    <source>
        <dbReference type="Proteomes" id="UP000094741"/>
    </source>
</evidence>
<name>A0A1E5BIS6_9VIBR</name>
<comment type="caution">
    <text evidence="1">The sequence shown here is derived from an EMBL/GenBank/DDBJ whole genome shotgun (WGS) entry which is preliminary data.</text>
</comment>
<evidence type="ECO:0000313" key="1">
    <source>
        <dbReference type="EMBL" id="OEE37331.1"/>
    </source>
</evidence>
<organism evidence="1 2">
    <name type="scientific">Vibrio genomosp. F10 str. ZF-129</name>
    <dbReference type="NCBI Taxonomy" id="1187848"/>
    <lineage>
        <taxon>Bacteria</taxon>
        <taxon>Pseudomonadati</taxon>
        <taxon>Pseudomonadota</taxon>
        <taxon>Gammaproteobacteria</taxon>
        <taxon>Vibrionales</taxon>
        <taxon>Vibrionaceae</taxon>
        <taxon>Vibrio</taxon>
    </lineage>
</organism>
<dbReference type="EMBL" id="AJYQ02000020">
    <property type="protein sequence ID" value="OEE37331.1"/>
    <property type="molecule type" value="Genomic_DNA"/>
</dbReference>
<dbReference type="OrthoDB" id="5878281at2"/>